<dbReference type="KEGG" id="tva:4742559"/>
<dbReference type="EMBL" id="DS115143">
    <property type="protein sequence ID" value="EAX84923.1"/>
    <property type="molecule type" value="Genomic_DNA"/>
</dbReference>
<organism evidence="1 2">
    <name type="scientific">Trichomonas vaginalis (strain ATCC PRA-98 / G3)</name>
    <dbReference type="NCBI Taxonomy" id="412133"/>
    <lineage>
        <taxon>Eukaryota</taxon>
        <taxon>Metamonada</taxon>
        <taxon>Parabasalia</taxon>
        <taxon>Trichomonadida</taxon>
        <taxon>Trichomonadidae</taxon>
        <taxon>Trichomonas</taxon>
    </lineage>
</organism>
<dbReference type="RefSeq" id="XP_001297853.1">
    <property type="nucleotide sequence ID" value="XM_001297852.1"/>
</dbReference>
<protein>
    <submittedName>
        <fullName evidence="1">Uncharacterized protein</fullName>
    </submittedName>
</protein>
<sequence>MSLQAMKAYLSDLLCTVMSEVIRPFVSSDKQNEIKFSKYVEKTYIPYLNSYMYDVNLPQYIINYLKTKAKEVEEYKGVELHYLIFVILTRGIEFNETDFDLIAQGAIYIILICPFPHSFGYDYETVIELGLIIEKLILPYLIKHKAPYQIIMFLSGFSKYIQFEDDFRIGFFPGPDGHRIMTRYSDLDNFNPVKEEIKQNCKKLCYNMLIKNYN</sequence>
<reference evidence="1" key="2">
    <citation type="journal article" date="2007" name="Science">
        <title>Draft genome sequence of the sexually transmitted pathogen Trichomonas vaginalis.</title>
        <authorList>
            <person name="Carlton J.M."/>
            <person name="Hirt R.P."/>
            <person name="Silva J.C."/>
            <person name="Delcher A.L."/>
            <person name="Schatz M."/>
            <person name="Zhao Q."/>
            <person name="Wortman J.R."/>
            <person name="Bidwell S.L."/>
            <person name="Alsmark U.C.M."/>
            <person name="Besteiro S."/>
            <person name="Sicheritz-Ponten T."/>
            <person name="Noel C.J."/>
            <person name="Dacks J.B."/>
            <person name="Foster P.G."/>
            <person name="Simillion C."/>
            <person name="Van de Peer Y."/>
            <person name="Miranda-Saavedra D."/>
            <person name="Barton G.J."/>
            <person name="Westrop G.D."/>
            <person name="Mueller S."/>
            <person name="Dessi D."/>
            <person name="Fiori P.L."/>
            <person name="Ren Q."/>
            <person name="Paulsen I."/>
            <person name="Zhang H."/>
            <person name="Bastida-Corcuera F.D."/>
            <person name="Simoes-Barbosa A."/>
            <person name="Brown M.T."/>
            <person name="Hayes R.D."/>
            <person name="Mukherjee M."/>
            <person name="Okumura C.Y."/>
            <person name="Schneider R."/>
            <person name="Smith A.J."/>
            <person name="Vanacova S."/>
            <person name="Villalvazo M."/>
            <person name="Haas B.J."/>
            <person name="Pertea M."/>
            <person name="Feldblyum T.V."/>
            <person name="Utterback T.R."/>
            <person name="Shu C.L."/>
            <person name="Osoegawa K."/>
            <person name="de Jong P.J."/>
            <person name="Hrdy I."/>
            <person name="Horvathova L."/>
            <person name="Zubacova Z."/>
            <person name="Dolezal P."/>
            <person name="Malik S.B."/>
            <person name="Logsdon J.M. Jr."/>
            <person name="Henze K."/>
            <person name="Gupta A."/>
            <person name="Wang C.C."/>
            <person name="Dunne R.L."/>
            <person name="Upcroft J.A."/>
            <person name="Upcroft P."/>
            <person name="White O."/>
            <person name="Salzberg S.L."/>
            <person name="Tang P."/>
            <person name="Chiu C.-H."/>
            <person name="Lee Y.-S."/>
            <person name="Embley T.M."/>
            <person name="Coombs G.H."/>
            <person name="Mottram J.C."/>
            <person name="Tachezy J."/>
            <person name="Fraser-Liggett C.M."/>
            <person name="Johnson P.J."/>
        </authorList>
    </citation>
    <scope>NUCLEOTIDE SEQUENCE [LARGE SCALE GENOMIC DNA]</scope>
    <source>
        <strain evidence="1">G3</strain>
    </source>
</reference>
<proteinExistence type="predicted"/>
<accession>A2GD45</accession>
<evidence type="ECO:0000313" key="2">
    <source>
        <dbReference type="Proteomes" id="UP000001542"/>
    </source>
</evidence>
<reference evidence="1" key="1">
    <citation type="submission" date="2006-10" db="EMBL/GenBank/DDBJ databases">
        <authorList>
            <person name="Amadeo P."/>
            <person name="Zhao Q."/>
            <person name="Wortman J."/>
            <person name="Fraser-Liggett C."/>
            <person name="Carlton J."/>
        </authorList>
    </citation>
    <scope>NUCLEOTIDE SEQUENCE</scope>
    <source>
        <strain evidence="1">G3</strain>
    </source>
</reference>
<keyword evidence="2" id="KW-1185">Reference proteome</keyword>
<gene>
    <name evidence="1" type="ORF">TVAG_370170</name>
</gene>
<dbReference type="VEuPathDB" id="TrichDB:TVAGG3_0270170"/>
<name>A2GD45_TRIV3</name>
<dbReference type="Proteomes" id="UP000001542">
    <property type="component" value="Unassembled WGS sequence"/>
</dbReference>
<dbReference type="InParanoid" id="A2GD45"/>
<dbReference type="AlphaFoldDB" id="A2GD45"/>
<evidence type="ECO:0000313" key="1">
    <source>
        <dbReference type="EMBL" id="EAX84923.1"/>
    </source>
</evidence>
<dbReference type="VEuPathDB" id="TrichDB:TVAG_370170"/>